<reference evidence="8" key="1">
    <citation type="submission" date="2024-02" db="UniProtKB">
        <authorList>
            <consortium name="WormBaseParasite"/>
        </authorList>
    </citation>
    <scope>IDENTIFICATION</scope>
</reference>
<dbReference type="PRINTS" id="PR00320">
    <property type="entry name" value="GPROTEINBRPT"/>
</dbReference>
<dbReference type="Pfam" id="PF00400">
    <property type="entry name" value="WD40"/>
    <property type="match status" value="2"/>
</dbReference>
<evidence type="ECO:0000256" key="2">
    <source>
        <dbReference type="ARBA" id="ARBA00022737"/>
    </source>
</evidence>
<dbReference type="SMART" id="SM00254">
    <property type="entry name" value="ShKT"/>
    <property type="match status" value="1"/>
</dbReference>
<accession>A0AAF5CSR1</accession>
<dbReference type="WBParaSite" id="TCONS_00001194.p1">
    <property type="protein sequence ID" value="TCONS_00001194.p1"/>
    <property type="gene ID" value="XLOC_001112"/>
</dbReference>
<dbReference type="PROSITE" id="PS51670">
    <property type="entry name" value="SHKT"/>
    <property type="match status" value="1"/>
</dbReference>
<dbReference type="SUPFAM" id="SSF50978">
    <property type="entry name" value="WD40 repeat-like"/>
    <property type="match status" value="1"/>
</dbReference>
<dbReference type="InterPro" id="IPR020472">
    <property type="entry name" value="WD40_PAC1"/>
</dbReference>
<proteinExistence type="predicted"/>
<feature type="repeat" description="WD" evidence="3">
    <location>
        <begin position="266"/>
        <end position="288"/>
    </location>
</feature>
<comment type="caution">
    <text evidence="4">Lacks conserved residue(s) required for the propagation of feature annotation.</text>
</comment>
<dbReference type="InterPro" id="IPR015943">
    <property type="entry name" value="WD40/YVTN_repeat-like_dom_sf"/>
</dbReference>
<keyword evidence="1 3" id="KW-0853">WD repeat</keyword>
<feature type="region of interest" description="Disordered" evidence="5">
    <location>
        <begin position="1"/>
        <end position="23"/>
    </location>
</feature>
<dbReference type="InterPro" id="IPR019775">
    <property type="entry name" value="WD40_repeat_CS"/>
</dbReference>
<dbReference type="PROSITE" id="PS50082">
    <property type="entry name" value="WD_REPEATS_2"/>
    <property type="match status" value="2"/>
</dbReference>
<dbReference type="Gene3D" id="2.130.10.10">
    <property type="entry name" value="YVTN repeat-like/Quinoprotein amine dehydrogenase"/>
    <property type="match status" value="1"/>
</dbReference>
<dbReference type="InterPro" id="IPR003582">
    <property type="entry name" value="ShKT_dom"/>
</dbReference>
<name>A0AAF5CSR1_STRER</name>
<protein>
    <submittedName>
        <fullName evidence="8">ShKT domain-containing protein</fullName>
    </submittedName>
</protein>
<dbReference type="PANTHER" id="PTHR10971">
    <property type="entry name" value="MRNA EXPORT FACTOR AND BUB3"/>
    <property type="match status" value="1"/>
</dbReference>
<keyword evidence="2" id="KW-0677">Repeat</keyword>
<dbReference type="PROSITE" id="PS00678">
    <property type="entry name" value="WD_REPEATS_1"/>
    <property type="match status" value="1"/>
</dbReference>
<evidence type="ECO:0000313" key="8">
    <source>
        <dbReference type="WBParaSite" id="TCONS_00001194.p1"/>
    </source>
</evidence>
<evidence type="ECO:0000256" key="5">
    <source>
        <dbReference type="SAM" id="MobiDB-lite"/>
    </source>
</evidence>
<evidence type="ECO:0000259" key="6">
    <source>
        <dbReference type="PROSITE" id="PS51670"/>
    </source>
</evidence>
<feature type="disulfide bond" evidence="4">
    <location>
        <begin position="74"/>
        <end position="108"/>
    </location>
</feature>
<evidence type="ECO:0000256" key="1">
    <source>
        <dbReference type="ARBA" id="ARBA00022574"/>
    </source>
</evidence>
<evidence type="ECO:0000256" key="3">
    <source>
        <dbReference type="PROSITE-ProRule" id="PRU00221"/>
    </source>
</evidence>
<dbReference type="AlphaFoldDB" id="A0AAF5CSR1"/>
<evidence type="ECO:0000256" key="4">
    <source>
        <dbReference type="PROSITE-ProRule" id="PRU01005"/>
    </source>
</evidence>
<keyword evidence="4" id="KW-1015">Disulfide bond</keyword>
<dbReference type="InterPro" id="IPR001680">
    <property type="entry name" value="WD40_rpt"/>
</dbReference>
<organism evidence="7 8">
    <name type="scientific">Strongyloides stercoralis</name>
    <name type="common">Threadworm</name>
    <dbReference type="NCBI Taxonomy" id="6248"/>
    <lineage>
        <taxon>Eukaryota</taxon>
        <taxon>Metazoa</taxon>
        <taxon>Ecdysozoa</taxon>
        <taxon>Nematoda</taxon>
        <taxon>Chromadorea</taxon>
        <taxon>Rhabditida</taxon>
        <taxon>Tylenchina</taxon>
        <taxon>Panagrolaimomorpha</taxon>
        <taxon>Strongyloidoidea</taxon>
        <taxon>Strongyloididae</taxon>
        <taxon>Strongyloides</taxon>
    </lineage>
</organism>
<dbReference type="SMART" id="SM00320">
    <property type="entry name" value="WD40"/>
    <property type="match status" value="5"/>
</dbReference>
<dbReference type="Proteomes" id="UP000035681">
    <property type="component" value="Unplaced"/>
</dbReference>
<dbReference type="Gene3D" id="1.10.10.1870">
    <property type="entry name" value="ShTK domain-like"/>
    <property type="match status" value="1"/>
</dbReference>
<feature type="domain" description="ShKT" evidence="6">
    <location>
        <begin position="74"/>
        <end position="108"/>
    </location>
</feature>
<feature type="repeat" description="WD" evidence="3">
    <location>
        <begin position="184"/>
        <end position="207"/>
    </location>
</feature>
<evidence type="ECO:0000313" key="7">
    <source>
        <dbReference type="Proteomes" id="UP000035681"/>
    </source>
</evidence>
<sequence length="492" mass="55179">MEMYNRPNENQNPNWNSQGSSVKSSQKKAKSEYQLASEFLIIFNMINTDLKLLIKEYYTLTNNSFNTVTIPSDCIDLGYGCNTIKQYCQDTRYTPIMKENCAKTCGFCHSSTGTTPIPLDCSDKSHLCVKVNKIEKTSKFSKIEKTIFILKNFMVTQHVEVQNAPDDTCSALKFNPYVAGSPTLLAAGGWDNTIRIWQVSESGQAEAKLMQNIGAPVLDVSWFDDSRADKQARVWDLASNQLAVVGTHDEAVSTCDWITCSNYSCLMTGSWDKTLRFWDMRQMPTQTSLATMQMGGKIYCSDILFPMAVVGLSDRNVKVYNLEGQPTEFVTHESQLKYQTRCISIFKNKQGTSPAGFALGSIEGRVAIQYLDASNPKDNFTFKCHRSAELINGHQEIYPVNDVKFNYVHGTLCTVGGDGKYSFWDKDSRTKLKTSDAFPMPFTKCDIHGSSSMIAFALGYDWSKGHEGNKPENAASKIFLHPIGEEMKPKKK</sequence>
<dbReference type="InterPro" id="IPR036322">
    <property type="entry name" value="WD40_repeat_dom_sf"/>
</dbReference>
<keyword evidence="7" id="KW-1185">Reference proteome</keyword>
<dbReference type="Pfam" id="PF01549">
    <property type="entry name" value="ShK"/>
    <property type="match status" value="1"/>
</dbReference>